<dbReference type="InterPro" id="IPR003591">
    <property type="entry name" value="Leu-rich_rpt_typical-subtyp"/>
</dbReference>
<evidence type="ECO:0000256" key="3">
    <source>
        <dbReference type="SAM" id="MobiDB-lite"/>
    </source>
</evidence>
<evidence type="ECO:0000313" key="4">
    <source>
        <dbReference type="EMBL" id="KAJ6640539.1"/>
    </source>
</evidence>
<feature type="region of interest" description="Disordered" evidence="3">
    <location>
        <begin position="229"/>
        <end position="257"/>
    </location>
</feature>
<comment type="caution">
    <text evidence="4">The sequence shown here is derived from an EMBL/GenBank/DDBJ whole genome shotgun (WGS) entry which is preliminary data.</text>
</comment>
<keyword evidence="2" id="KW-0677">Repeat</keyword>
<accession>A0A9Q0N137</accession>
<dbReference type="PANTHER" id="PTHR48051:SF47">
    <property type="entry name" value="LEUCINE RICH REPEAT AND STERILE ALPHA MOTIF CONTAINING 1"/>
    <property type="match status" value="1"/>
</dbReference>
<keyword evidence="1" id="KW-0433">Leucine-rich repeat</keyword>
<dbReference type="AlphaFoldDB" id="A0A9Q0N137"/>
<dbReference type="Pfam" id="PF00560">
    <property type="entry name" value="LRR_1"/>
    <property type="match status" value="1"/>
</dbReference>
<proteinExistence type="predicted"/>
<dbReference type="PANTHER" id="PTHR48051">
    <property type="match status" value="1"/>
</dbReference>
<evidence type="ECO:0000256" key="1">
    <source>
        <dbReference type="ARBA" id="ARBA00022614"/>
    </source>
</evidence>
<sequence length="295" mass="33512">MNTFYHFVRDNHLLAIVETAQVKGSVCLNLSNNDLKYVPENIHTCNRLVKLFLHKNLITKLPSTLPTLINLHTLTLDYNGLNEFPKVLCELKSLTNLNISCNNIKTLPSEIGQMSLLQVRWLTLENNQLSELPNKFSSLKSLTHLNLKNNCLKQFPKQLCAIESLRYSYLCSNNISKITDEYLSGTTFMKLLDINDNPFPDDNLNYKKFHHVFYGPKRNECEYHSAELSDEDSDSYDDWENSVATSDIDTTDGSDTEYDAEVGLQGALVFESPLFGKELAKPGLDPGLGRHFGLR</sequence>
<dbReference type="Pfam" id="PF13855">
    <property type="entry name" value="LRR_8"/>
    <property type="match status" value="1"/>
</dbReference>
<keyword evidence="5" id="KW-1185">Reference proteome</keyword>
<dbReference type="OrthoDB" id="7758423at2759"/>
<dbReference type="SUPFAM" id="SSF52058">
    <property type="entry name" value="L domain-like"/>
    <property type="match status" value="1"/>
</dbReference>
<protein>
    <submittedName>
        <fullName evidence="4">Malignant fibrous histiocytoma-amplified sequence 1</fullName>
    </submittedName>
</protein>
<organism evidence="4 5">
    <name type="scientific">Pseudolycoriella hygida</name>
    <dbReference type="NCBI Taxonomy" id="35572"/>
    <lineage>
        <taxon>Eukaryota</taxon>
        <taxon>Metazoa</taxon>
        <taxon>Ecdysozoa</taxon>
        <taxon>Arthropoda</taxon>
        <taxon>Hexapoda</taxon>
        <taxon>Insecta</taxon>
        <taxon>Pterygota</taxon>
        <taxon>Neoptera</taxon>
        <taxon>Endopterygota</taxon>
        <taxon>Diptera</taxon>
        <taxon>Nematocera</taxon>
        <taxon>Sciaroidea</taxon>
        <taxon>Sciaridae</taxon>
        <taxon>Pseudolycoriella</taxon>
    </lineage>
</organism>
<dbReference type="SMART" id="SM00369">
    <property type="entry name" value="LRR_TYP"/>
    <property type="match status" value="4"/>
</dbReference>
<dbReference type="Proteomes" id="UP001151699">
    <property type="component" value="Chromosome B"/>
</dbReference>
<dbReference type="InterPro" id="IPR032675">
    <property type="entry name" value="LRR_dom_sf"/>
</dbReference>
<evidence type="ECO:0000256" key="2">
    <source>
        <dbReference type="ARBA" id="ARBA00022737"/>
    </source>
</evidence>
<name>A0A9Q0N137_9DIPT</name>
<gene>
    <name evidence="4" type="primary">MFHAS1</name>
    <name evidence="4" type="ORF">Bhyg_05468</name>
</gene>
<dbReference type="Gene3D" id="3.80.10.10">
    <property type="entry name" value="Ribonuclease Inhibitor"/>
    <property type="match status" value="2"/>
</dbReference>
<dbReference type="EMBL" id="WJQU01000002">
    <property type="protein sequence ID" value="KAJ6640539.1"/>
    <property type="molecule type" value="Genomic_DNA"/>
</dbReference>
<reference evidence="4" key="1">
    <citation type="submission" date="2022-07" db="EMBL/GenBank/DDBJ databases">
        <authorList>
            <person name="Trinca V."/>
            <person name="Uliana J.V.C."/>
            <person name="Torres T.T."/>
            <person name="Ward R.J."/>
            <person name="Monesi N."/>
        </authorList>
    </citation>
    <scope>NUCLEOTIDE SEQUENCE</scope>
    <source>
        <strain evidence="4">HSMRA1968</strain>
        <tissue evidence="4">Whole embryos</tissue>
    </source>
</reference>
<evidence type="ECO:0000313" key="5">
    <source>
        <dbReference type="Proteomes" id="UP001151699"/>
    </source>
</evidence>
<dbReference type="InterPro" id="IPR050216">
    <property type="entry name" value="LRR_domain-containing"/>
</dbReference>
<dbReference type="InterPro" id="IPR001611">
    <property type="entry name" value="Leu-rich_rpt"/>
</dbReference>
<dbReference type="PROSITE" id="PS51450">
    <property type="entry name" value="LRR"/>
    <property type="match status" value="1"/>
</dbReference>
<feature type="compositionally biased region" description="Acidic residues" evidence="3">
    <location>
        <begin position="229"/>
        <end position="240"/>
    </location>
</feature>
<dbReference type="GO" id="GO:0005737">
    <property type="term" value="C:cytoplasm"/>
    <property type="evidence" value="ECO:0007669"/>
    <property type="project" value="TreeGrafter"/>
</dbReference>